<dbReference type="PROSITE" id="PS00447">
    <property type="entry name" value="DNA_POLYMERASE_A"/>
    <property type="match status" value="1"/>
</dbReference>
<dbReference type="CDD" id="cd08637">
    <property type="entry name" value="DNA_pol_A_pol_I_C"/>
    <property type="match status" value="1"/>
</dbReference>
<evidence type="ECO:0000313" key="20">
    <source>
        <dbReference type="EMBL" id="ADN01215.1"/>
    </source>
</evidence>
<evidence type="ECO:0000256" key="8">
    <source>
        <dbReference type="ARBA" id="ARBA00022763"/>
    </source>
</evidence>
<dbReference type="InterPro" id="IPR019760">
    <property type="entry name" value="DNA-dir_DNA_pol_A_CS"/>
</dbReference>
<dbReference type="InterPro" id="IPR002421">
    <property type="entry name" value="5-3_exonuclease"/>
</dbReference>
<keyword evidence="5 16" id="KW-0548">Nucleotidyltransferase</keyword>
<evidence type="ECO:0000256" key="5">
    <source>
        <dbReference type="ARBA" id="ARBA00022695"/>
    </source>
</evidence>
<dbReference type="Pfam" id="PF01367">
    <property type="entry name" value="5_3_exonuc"/>
    <property type="match status" value="1"/>
</dbReference>
<accession>E0RNU2</accession>
<dbReference type="PANTHER" id="PTHR10133:SF27">
    <property type="entry name" value="DNA POLYMERASE NU"/>
    <property type="match status" value="1"/>
</dbReference>
<evidence type="ECO:0000256" key="16">
    <source>
        <dbReference type="RuleBase" id="RU004460"/>
    </source>
</evidence>
<evidence type="ECO:0000256" key="10">
    <source>
        <dbReference type="ARBA" id="ARBA00022839"/>
    </source>
</evidence>
<dbReference type="SUPFAM" id="SSF56672">
    <property type="entry name" value="DNA/RNA polymerases"/>
    <property type="match status" value="1"/>
</dbReference>
<feature type="domain" description="5'-3' exonuclease" evidence="18">
    <location>
        <begin position="2"/>
        <end position="260"/>
    </location>
</feature>
<dbReference type="NCBIfam" id="NF004397">
    <property type="entry name" value="PRK05755.1"/>
    <property type="match status" value="1"/>
</dbReference>
<evidence type="ECO:0000313" key="21">
    <source>
        <dbReference type="Proteomes" id="UP000001296"/>
    </source>
</evidence>
<dbReference type="InterPro" id="IPR008918">
    <property type="entry name" value="HhH2"/>
</dbReference>
<dbReference type="InterPro" id="IPR001098">
    <property type="entry name" value="DNA-dir_DNA_pol_A_palm_dom"/>
</dbReference>
<keyword evidence="6 16" id="KW-0235">DNA replication</keyword>
<reference key="1">
    <citation type="submission" date="2009-08" db="EMBL/GenBank/DDBJ databases">
        <title>The genome sequence of Spirochaeta thermophila DSM6192.</title>
        <authorList>
            <person name="Angelov A."/>
            <person name="Mientus M."/>
            <person name="Wittenberg S."/>
            <person name="Lehmann R."/>
            <person name="Liesegang H."/>
            <person name="Daniel R."/>
            <person name="Liebl W."/>
        </authorList>
    </citation>
    <scope>NUCLEOTIDE SEQUENCE</scope>
    <source>
        <strain>DSM 6192</strain>
    </source>
</reference>
<dbReference type="EMBL" id="CP001698">
    <property type="protein sequence ID" value="ADN01215.1"/>
    <property type="molecule type" value="Genomic_DNA"/>
</dbReference>
<organism evidence="20 21">
    <name type="scientific">Winmispira thermophila (strain ATCC 49972 / DSM 6192 / RI 19.B1)</name>
    <name type="common">Spirochaeta thermophila</name>
    <dbReference type="NCBI Taxonomy" id="665571"/>
    <lineage>
        <taxon>Bacteria</taxon>
        <taxon>Pseudomonadati</taxon>
        <taxon>Spirochaetota</taxon>
        <taxon>Spirochaetia</taxon>
        <taxon>Winmispirales</taxon>
        <taxon>Winmispiraceae</taxon>
        <taxon>Winmispira</taxon>
    </lineage>
</organism>
<dbReference type="Gene3D" id="3.30.420.10">
    <property type="entry name" value="Ribonuclease H-like superfamily/Ribonuclease H"/>
    <property type="match status" value="1"/>
</dbReference>
<evidence type="ECO:0000256" key="14">
    <source>
        <dbReference type="ARBA" id="ARBA00049244"/>
    </source>
</evidence>
<dbReference type="GO" id="GO:0006261">
    <property type="term" value="P:DNA-templated DNA replication"/>
    <property type="evidence" value="ECO:0007669"/>
    <property type="project" value="UniProtKB-UniRule"/>
</dbReference>
<evidence type="ECO:0000259" key="17">
    <source>
        <dbReference type="SMART" id="SM00474"/>
    </source>
</evidence>
<keyword evidence="4 16" id="KW-0808">Transferase</keyword>
<comment type="similarity">
    <text evidence="1 16">Belongs to the DNA polymerase type-A family.</text>
</comment>
<dbReference type="eggNOG" id="COG0749">
    <property type="taxonomic scope" value="Bacteria"/>
</dbReference>
<dbReference type="InterPro" id="IPR036397">
    <property type="entry name" value="RNaseH_sf"/>
</dbReference>
<dbReference type="InterPro" id="IPR012337">
    <property type="entry name" value="RNaseH-like_sf"/>
</dbReference>
<evidence type="ECO:0000256" key="3">
    <source>
        <dbReference type="ARBA" id="ARBA00020311"/>
    </source>
</evidence>
<dbReference type="CDD" id="cd09859">
    <property type="entry name" value="PIN_53EXO"/>
    <property type="match status" value="1"/>
</dbReference>
<dbReference type="SMART" id="SM00475">
    <property type="entry name" value="53EXOc"/>
    <property type="match status" value="1"/>
</dbReference>
<evidence type="ECO:0000256" key="1">
    <source>
        <dbReference type="ARBA" id="ARBA00007705"/>
    </source>
</evidence>
<dbReference type="Gene3D" id="3.40.50.1010">
    <property type="entry name" value="5'-nuclease"/>
    <property type="match status" value="1"/>
</dbReference>
<evidence type="ECO:0000256" key="12">
    <source>
        <dbReference type="ARBA" id="ARBA00023125"/>
    </source>
</evidence>
<dbReference type="PaxDb" id="665571-STHERM_c02410"/>
<comment type="function">
    <text evidence="16">In addition to polymerase activity, this DNA polymerase exhibits 3'-5' and 5'-3' exonuclease activity.</text>
</comment>
<evidence type="ECO:0000256" key="9">
    <source>
        <dbReference type="ARBA" id="ARBA00022801"/>
    </source>
</evidence>
<dbReference type="InterPro" id="IPR018320">
    <property type="entry name" value="DNA_polymerase_1"/>
</dbReference>
<evidence type="ECO:0000259" key="19">
    <source>
        <dbReference type="SMART" id="SM00482"/>
    </source>
</evidence>
<dbReference type="AlphaFoldDB" id="E0RNU2"/>
<dbReference type="SUPFAM" id="SSF53098">
    <property type="entry name" value="Ribonuclease H-like"/>
    <property type="match status" value="1"/>
</dbReference>
<dbReference type="InterPro" id="IPR020046">
    <property type="entry name" value="5-3_exonucl_a-hlix_arch_N"/>
</dbReference>
<keyword evidence="11 16" id="KW-0239">DNA-directed DNA polymerase</keyword>
<name>E0RNU2_WINT6</name>
<dbReference type="InterPro" id="IPR002298">
    <property type="entry name" value="DNA_polymerase_A"/>
</dbReference>
<dbReference type="Proteomes" id="UP000001296">
    <property type="component" value="Chromosome"/>
</dbReference>
<protein>
    <recommendedName>
        <fullName evidence="3 15">DNA polymerase I</fullName>
        <ecNumber evidence="2 15">2.7.7.7</ecNumber>
    </recommendedName>
</protein>
<dbReference type="Pfam" id="PF02739">
    <property type="entry name" value="5_3_exonuc_N"/>
    <property type="match status" value="1"/>
</dbReference>
<evidence type="ECO:0000256" key="13">
    <source>
        <dbReference type="ARBA" id="ARBA00023204"/>
    </source>
</evidence>
<dbReference type="PRINTS" id="PR00868">
    <property type="entry name" value="DNAPOLI"/>
</dbReference>
<dbReference type="SMART" id="SM00482">
    <property type="entry name" value="POLAc"/>
    <property type="match status" value="1"/>
</dbReference>
<evidence type="ECO:0000256" key="2">
    <source>
        <dbReference type="ARBA" id="ARBA00012417"/>
    </source>
</evidence>
<dbReference type="KEGG" id="sta:STHERM_c02410"/>
<evidence type="ECO:0000256" key="15">
    <source>
        <dbReference type="NCBIfam" id="TIGR00593"/>
    </source>
</evidence>
<dbReference type="InterPro" id="IPR002562">
    <property type="entry name" value="3'-5'_exonuclease_dom"/>
</dbReference>
<keyword evidence="7" id="KW-0540">Nuclease</keyword>
<evidence type="ECO:0000256" key="6">
    <source>
        <dbReference type="ARBA" id="ARBA00022705"/>
    </source>
</evidence>
<evidence type="ECO:0000256" key="4">
    <source>
        <dbReference type="ARBA" id="ARBA00022679"/>
    </source>
</evidence>
<dbReference type="FunFam" id="1.10.150.20:FF:000002">
    <property type="entry name" value="DNA polymerase I"/>
    <property type="match status" value="1"/>
</dbReference>
<dbReference type="HOGENOM" id="CLU_004675_0_0_12"/>
<comment type="catalytic activity">
    <reaction evidence="14 16">
        <text>DNA(n) + a 2'-deoxyribonucleoside 5'-triphosphate = DNA(n+1) + diphosphate</text>
        <dbReference type="Rhea" id="RHEA:22508"/>
        <dbReference type="Rhea" id="RHEA-COMP:17339"/>
        <dbReference type="Rhea" id="RHEA-COMP:17340"/>
        <dbReference type="ChEBI" id="CHEBI:33019"/>
        <dbReference type="ChEBI" id="CHEBI:61560"/>
        <dbReference type="ChEBI" id="CHEBI:173112"/>
        <dbReference type="EC" id="2.7.7.7"/>
    </reaction>
</comment>
<dbReference type="RefSeq" id="WP_013313056.1">
    <property type="nucleotide sequence ID" value="NC_014484.1"/>
</dbReference>
<dbReference type="GO" id="GO:0006302">
    <property type="term" value="P:double-strand break repair"/>
    <property type="evidence" value="ECO:0007669"/>
    <property type="project" value="TreeGrafter"/>
</dbReference>
<dbReference type="SMART" id="SM00474">
    <property type="entry name" value="35EXOc"/>
    <property type="match status" value="1"/>
</dbReference>
<dbReference type="SMART" id="SM00279">
    <property type="entry name" value="HhH2"/>
    <property type="match status" value="1"/>
</dbReference>
<dbReference type="InterPro" id="IPR036279">
    <property type="entry name" value="5-3_exonuclease_C_sf"/>
</dbReference>
<dbReference type="GO" id="GO:0008408">
    <property type="term" value="F:3'-5' exonuclease activity"/>
    <property type="evidence" value="ECO:0007669"/>
    <property type="project" value="UniProtKB-UniRule"/>
</dbReference>
<dbReference type="Pfam" id="PF01612">
    <property type="entry name" value="DNA_pol_A_exo1"/>
    <property type="match status" value="1"/>
</dbReference>
<evidence type="ECO:0000259" key="18">
    <source>
        <dbReference type="SMART" id="SM00475"/>
    </source>
</evidence>
<dbReference type="GO" id="GO:0008409">
    <property type="term" value="F:5'-3' exonuclease activity"/>
    <property type="evidence" value="ECO:0007669"/>
    <property type="project" value="UniProtKB-UniRule"/>
</dbReference>
<keyword evidence="9 16" id="KW-0378">Hydrolase</keyword>
<sequence>MKPLFLIDAYGLIYRAYFALIRAPMRTKDGRNTSAIYGFFRMLFRFVKEYDPVYCGVVLDSLTPTFREKTFEAYKATRQKTPEDLHPQIPVIEEILEALGFATVRMNGFEADDVMGTLAAMAQAEGRPCFVVSGDKDLAQLVTKGVKIVRMDKDDFVVLDEEGVKEKWGVRADQIVDFLALVGDASDNIPGVEGIGEKTAQRLLAEYGSLEGVYAHLDELSPSLRRKLEEGRERAFLSRDLATIRTDLDLSLTIGDLRRREPEVQRARELFLAYDIRSLAQEVGGSPSVGEKPTLEVEGPSRAGVSYEVVTDRASLSRWVEEALERGAVAVDTETDGLDPLTCRLVGVSFAVDEGRACYVPLAAPDVRPLPADVVREVLSPLLVSTEVVKVGQNLKFDYHVLRRWGVRPEGPFFDTMVAAWLLESDAGRYNLDRLAEKYLGWRTIHYKDVVEKGASFETVPVAEAGVYAAEDADIALRLSRVLKERLEAEGLGRVFYEMEMPLLSILARMEEWGIGLDGEALSAFGRELEERISTIEKEIFELVGHEFNVGSTKQLQEVLFVERGLPPVKKTKTGFSTDTSVLEELAARDPVAAKVLEYRSLTKLKNTYVDVLPGLVNPGTGRLHTWFSQVGTATGRLSSKDPNLQNIPIKTEEGRRIREAFVPQRGWWFLSADYSQIELVILAHLSEDPALCRAFREGEDVHRATGSLLFGVPPEAVTPEQRRIAKTINFGVIYGMSAFRLSRELGIPRKEAERFIDAYFTTYAGVRAFIERTIAEAEEKGYVTTLFGRKRPLPYITSRNKTQKTGAERIAVNTPIQGSGADIIKLAMIDLDAQMRRMGLASRMILQVHDELIFEVPPEELEVMKRLVRERMEGVVRLSVPLRVEMGVGRNWGEAH</sequence>
<proteinExistence type="inferred from homology"/>
<dbReference type="GO" id="GO:0003677">
    <property type="term" value="F:DNA binding"/>
    <property type="evidence" value="ECO:0007669"/>
    <property type="project" value="UniProtKB-UniRule"/>
</dbReference>
<dbReference type="CDD" id="cd06139">
    <property type="entry name" value="DNA_polA_I_Ecoli_like_exo"/>
    <property type="match status" value="1"/>
</dbReference>
<dbReference type="EC" id="2.7.7.7" evidence="2 15"/>
<dbReference type="Gene3D" id="1.20.1060.10">
    <property type="entry name" value="Taq DNA Polymerase, Chain T, domain 4"/>
    <property type="match status" value="1"/>
</dbReference>
<feature type="domain" description="DNA-directed DNA polymerase family A palm" evidence="19">
    <location>
        <begin position="655"/>
        <end position="861"/>
    </location>
</feature>
<dbReference type="SUPFAM" id="SSF47807">
    <property type="entry name" value="5' to 3' exonuclease, C-terminal subdomain"/>
    <property type="match status" value="1"/>
</dbReference>
<evidence type="ECO:0000256" key="11">
    <source>
        <dbReference type="ARBA" id="ARBA00022932"/>
    </source>
</evidence>
<dbReference type="Pfam" id="PF00476">
    <property type="entry name" value="DNA_pol_A"/>
    <property type="match status" value="1"/>
</dbReference>
<dbReference type="InterPro" id="IPR043502">
    <property type="entry name" value="DNA/RNA_pol_sf"/>
</dbReference>
<dbReference type="InterPro" id="IPR029060">
    <property type="entry name" value="PIN-like_dom_sf"/>
</dbReference>
<feature type="domain" description="3'-5' exonuclease" evidence="17">
    <location>
        <begin position="307"/>
        <end position="488"/>
    </location>
</feature>
<evidence type="ECO:0000256" key="7">
    <source>
        <dbReference type="ARBA" id="ARBA00022722"/>
    </source>
</evidence>
<dbReference type="PANTHER" id="PTHR10133">
    <property type="entry name" value="DNA POLYMERASE I"/>
    <property type="match status" value="1"/>
</dbReference>
<dbReference type="FunFam" id="1.20.1060.10:FF:000001">
    <property type="entry name" value="DNA polymerase I"/>
    <property type="match status" value="1"/>
</dbReference>
<dbReference type="NCBIfam" id="TIGR00593">
    <property type="entry name" value="pola"/>
    <property type="match status" value="1"/>
</dbReference>
<dbReference type="FunFam" id="1.10.150.20:FF:000003">
    <property type="entry name" value="DNA polymerase I"/>
    <property type="match status" value="1"/>
</dbReference>
<dbReference type="InterPro" id="IPR020045">
    <property type="entry name" value="DNA_polI_H3TH"/>
</dbReference>
<reference evidence="20 21" key="2">
    <citation type="journal article" date="2010" name="J. Bacteriol.">
        <title>Genome sequence of the polysaccharide-degrading, thermophilic anaerobe Spirochaeta thermophila DSM 6192.</title>
        <authorList>
            <person name="Angelov A."/>
            <person name="Liebl S."/>
            <person name="Ballschmiter M."/>
            <person name="Bomeke M."/>
            <person name="Lehmann R."/>
            <person name="Liesegang H."/>
            <person name="Daniel R."/>
            <person name="Liebl W."/>
        </authorList>
    </citation>
    <scope>NUCLEOTIDE SEQUENCE [LARGE SCALE GENOMIC DNA]</scope>
    <source>
        <strain evidence="21">ATCC 49972 / DSM 6192 / RI 19.B1</strain>
    </source>
</reference>
<gene>
    <name evidence="16" type="primary">polA</name>
    <name evidence="20" type="ordered locus">STHERM_c02410</name>
</gene>
<dbReference type="GO" id="GO:0003887">
    <property type="term" value="F:DNA-directed DNA polymerase activity"/>
    <property type="evidence" value="ECO:0007669"/>
    <property type="project" value="UniProtKB-UniRule"/>
</dbReference>
<dbReference type="CDD" id="cd09898">
    <property type="entry name" value="H3TH_53EXO"/>
    <property type="match status" value="1"/>
</dbReference>
<keyword evidence="12 16" id="KW-0238">DNA-binding</keyword>
<keyword evidence="10 16" id="KW-0269">Exonuclease</keyword>
<dbReference type="Gene3D" id="3.30.70.370">
    <property type="match status" value="1"/>
</dbReference>
<keyword evidence="13 16" id="KW-0234">DNA repair</keyword>
<dbReference type="SUPFAM" id="SSF88723">
    <property type="entry name" value="PIN domain-like"/>
    <property type="match status" value="1"/>
</dbReference>
<dbReference type="Gene3D" id="1.10.150.20">
    <property type="entry name" value="5' to 3' exonuclease, C-terminal subdomain"/>
    <property type="match status" value="2"/>
</dbReference>
<keyword evidence="8 16" id="KW-0227">DNA damage</keyword>